<dbReference type="RefSeq" id="WP_224082567.1">
    <property type="nucleotide sequence ID" value="NZ_CAJZAI010000022.1"/>
</dbReference>
<evidence type="ECO:0000313" key="9">
    <source>
        <dbReference type="Proteomes" id="UP000727654"/>
    </source>
</evidence>
<feature type="active site" evidence="5">
    <location>
        <position position="245"/>
    </location>
</feature>
<comment type="similarity">
    <text evidence="1 6">Belongs to the aldehyde dehydrogenase family.</text>
</comment>
<dbReference type="PROSITE" id="PS00070">
    <property type="entry name" value="ALDEHYDE_DEHYDR_CYS"/>
    <property type="match status" value="1"/>
</dbReference>
<dbReference type="InterPro" id="IPR029510">
    <property type="entry name" value="Ald_DH_CS_GLU"/>
</dbReference>
<proteinExistence type="inferred from homology"/>
<evidence type="ECO:0000256" key="1">
    <source>
        <dbReference type="ARBA" id="ARBA00009986"/>
    </source>
</evidence>
<accession>A0ABM8XUF7</accession>
<dbReference type="PROSITE" id="PS00687">
    <property type="entry name" value="ALDEHYDE_DEHYDR_GLU"/>
    <property type="match status" value="1"/>
</dbReference>
<comment type="caution">
    <text evidence="8">The sequence shown here is derived from an EMBL/GenBank/DDBJ whole genome shotgun (WGS) entry which is preliminary data.</text>
</comment>
<dbReference type="InterPro" id="IPR016162">
    <property type="entry name" value="Ald_DH_N"/>
</dbReference>
<dbReference type="GO" id="GO:0016491">
    <property type="term" value="F:oxidoreductase activity"/>
    <property type="evidence" value="ECO:0007669"/>
    <property type="project" value="UniProtKB-KW"/>
</dbReference>
<dbReference type="EMBL" id="CAJZAI010000022">
    <property type="protein sequence ID" value="CAG9184008.1"/>
    <property type="molecule type" value="Genomic_DNA"/>
</dbReference>
<dbReference type="Pfam" id="PF00171">
    <property type="entry name" value="Aldedh"/>
    <property type="match status" value="1"/>
</dbReference>
<feature type="domain" description="Aldehyde dehydrogenase" evidence="7">
    <location>
        <begin position="23"/>
        <end position="469"/>
    </location>
</feature>
<comment type="catalytic activity">
    <reaction evidence="4">
        <text>an aldehyde + NAD(+) + H2O = a carboxylate + NADH + 2 H(+)</text>
        <dbReference type="Rhea" id="RHEA:16185"/>
        <dbReference type="ChEBI" id="CHEBI:15377"/>
        <dbReference type="ChEBI" id="CHEBI:15378"/>
        <dbReference type="ChEBI" id="CHEBI:17478"/>
        <dbReference type="ChEBI" id="CHEBI:29067"/>
        <dbReference type="ChEBI" id="CHEBI:57540"/>
        <dbReference type="ChEBI" id="CHEBI:57945"/>
        <dbReference type="EC" id="1.2.1.3"/>
    </reaction>
</comment>
<dbReference type="InterPro" id="IPR016161">
    <property type="entry name" value="Ald_DH/histidinol_DH"/>
</dbReference>
<reference evidence="8 9" key="1">
    <citation type="submission" date="2021-08" db="EMBL/GenBank/DDBJ databases">
        <authorList>
            <person name="Peeters C."/>
        </authorList>
    </citation>
    <scope>NUCLEOTIDE SEQUENCE [LARGE SCALE GENOMIC DNA]</scope>
    <source>
        <strain evidence="8 9">LMG 23992</strain>
    </source>
</reference>
<dbReference type="InterPro" id="IPR016163">
    <property type="entry name" value="Ald_DH_C"/>
</dbReference>
<name>A0ABM8XUF7_9BURK</name>
<organism evidence="8 9">
    <name type="scientific">Cupriavidus laharis</name>
    <dbReference type="NCBI Taxonomy" id="151654"/>
    <lineage>
        <taxon>Bacteria</taxon>
        <taxon>Pseudomonadati</taxon>
        <taxon>Pseudomonadota</taxon>
        <taxon>Betaproteobacteria</taxon>
        <taxon>Burkholderiales</taxon>
        <taxon>Burkholderiaceae</taxon>
        <taxon>Cupriavidus</taxon>
    </lineage>
</organism>
<evidence type="ECO:0000313" key="8">
    <source>
        <dbReference type="EMBL" id="CAG9184008.1"/>
    </source>
</evidence>
<evidence type="ECO:0000256" key="3">
    <source>
        <dbReference type="ARBA" id="ARBA00024226"/>
    </source>
</evidence>
<dbReference type="InterPro" id="IPR015590">
    <property type="entry name" value="Aldehyde_DH_dom"/>
</dbReference>
<protein>
    <recommendedName>
        <fullName evidence="3">aldehyde dehydrogenase (NAD(+))</fullName>
        <ecNumber evidence="3">1.2.1.3</ecNumber>
    </recommendedName>
</protein>
<dbReference type="Proteomes" id="UP000727654">
    <property type="component" value="Unassembled WGS sequence"/>
</dbReference>
<evidence type="ECO:0000256" key="5">
    <source>
        <dbReference type="PROSITE-ProRule" id="PRU10007"/>
    </source>
</evidence>
<dbReference type="Gene3D" id="3.40.605.10">
    <property type="entry name" value="Aldehyde Dehydrogenase, Chain A, domain 1"/>
    <property type="match status" value="1"/>
</dbReference>
<evidence type="ECO:0000256" key="2">
    <source>
        <dbReference type="ARBA" id="ARBA00023002"/>
    </source>
</evidence>
<dbReference type="CDD" id="cd07138">
    <property type="entry name" value="ALDH_CddD_SSP0762"/>
    <property type="match status" value="1"/>
</dbReference>
<evidence type="ECO:0000259" key="7">
    <source>
        <dbReference type="Pfam" id="PF00171"/>
    </source>
</evidence>
<sequence>MHYYQHAYIDGASRDFAPRASLTLLDSFTEQPLAEVALAGEGEACAAVNAAKLAFEGWSRTPVAERAAALRRIGALLAQEGDFLAEAITREVGMPFKLSRRIQVQGPVAAWATYADLAERFNFSSKIGHSVVTQDAAGVVACITPWNYPLHQITAKVAPALAAGCTVVLKPSELAPAAAFALVRAAAAAGVPRGVFNMVMGEGVVVGETLAAHADVDMVSFTGSTAAGRRVASVAGAGIKRVTLELGGKSASVVLPDADLPLAMRHALGACFLNSGQTCTATTRLLVPATHYETCVQLLRQGIAGYVMGDPMAPATTLGPLLSAQQRERVLGYIDAALAEGAELIAGGRDASEQPSAGYFVPPTVLGNVGAHARIAQEEVFGPVLTLMTYESLEDAIAIANGTVYGLAAAVWSSDPQQAMAVASRLRAGQVDINGARFNPLAPFGGFKQSGVGRENGIAGLEEFVEPRAIQLPA</sequence>
<dbReference type="PANTHER" id="PTHR42804:SF1">
    <property type="entry name" value="ALDEHYDE DEHYDROGENASE-RELATED"/>
    <property type="match status" value="1"/>
</dbReference>
<dbReference type="PANTHER" id="PTHR42804">
    <property type="entry name" value="ALDEHYDE DEHYDROGENASE"/>
    <property type="match status" value="1"/>
</dbReference>
<dbReference type="InterPro" id="IPR016160">
    <property type="entry name" value="Ald_DH_CS_CYS"/>
</dbReference>
<keyword evidence="2 6" id="KW-0560">Oxidoreductase</keyword>
<evidence type="ECO:0000256" key="4">
    <source>
        <dbReference type="ARBA" id="ARBA00049194"/>
    </source>
</evidence>
<keyword evidence="9" id="KW-1185">Reference proteome</keyword>
<evidence type="ECO:0000256" key="6">
    <source>
        <dbReference type="RuleBase" id="RU003345"/>
    </source>
</evidence>
<dbReference type="EC" id="1.2.1.3" evidence="3"/>
<dbReference type="SUPFAM" id="SSF53720">
    <property type="entry name" value="ALDH-like"/>
    <property type="match status" value="1"/>
</dbReference>
<dbReference type="Gene3D" id="3.40.309.10">
    <property type="entry name" value="Aldehyde Dehydrogenase, Chain A, domain 2"/>
    <property type="match status" value="1"/>
</dbReference>
<gene>
    <name evidence="8" type="primary">ald_3</name>
    <name evidence="8" type="ORF">LMG23992_05129</name>
</gene>